<dbReference type="InterPro" id="IPR014710">
    <property type="entry name" value="RmlC-like_jellyroll"/>
</dbReference>
<keyword evidence="4" id="KW-1185">Reference proteome</keyword>
<dbReference type="EMBL" id="CH408034">
    <property type="protein sequence ID" value="EAQ84873.1"/>
    <property type="molecule type" value="Genomic_DNA"/>
</dbReference>
<dbReference type="SUPFAM" id="SSF51197">
    <property type="entry name" value="Clavaminate synthase-like"/>
    <property type="match status" value="1"/>
</dbReference>
<dbReference type="Gene3D" id="2.60.120.10">
    <property type="entry name" value="Jelly Rolls"/>
    <property type="match status" value="1"/>
</dbReference>
<feature type="domain" description="JmjC" evidence="2">
    <location>
        <begin position="183"/>
        <end position="383"/>
    </location>
</feature>
<name>Q2GT17_CHAGB</name>
<dbReference type="InterPro" id="IPR041667">
    <property type="entry name" value="Cupin_8"/>
</dbReference>
<dbReference type="eggNOG" id="KOG2132">
    <property type="taxonomic scope" value="Eukaryota"/>
</dbReference>
<evidence type="ECO:0000313" key="4">
    <source>
        <dbReference type="Proteomes" id="UP000001056"/>
    </source>
</evidence>
<dbReference type="OMA" id="STEMMEG"/>
<sequence length="444" mass="48576">MQPLKLCSYAPPPIRRLLAKRHITKVATPPPPTCDTVEEIDDRVTIDQFRRIVAATENRIRPVLFRRQIVGDVLAGSSDPVKPPIHLPAIQKWFEGEVRPRGDILSLYFKQYSPCIVPYEFIGSEGDTPSVVDDSVVAFTAWLESTYNPNNPTTRDLLLRYGIAGLYHASSGFSRFDAPLALFNAVVQYNALEPPTAPISRLYIAQATLSDLPEALQHDVPTPEVLAAPATGEVRLTADIYSSSLWLGLEPTFTPWHRDPNDNLFCQLRGSKTVRLLPPEPGLRLFKNVMAALGKQGASPNIRAAEMMERAERRAWRDAVWGAHASPLLLEAVVGPGDALVIPRGYWHSVKSTADEAGALNASVNWWYRWRRPSLSGAAPVRSSGGPARGKKAAESESASAGGKATTSARNVRELPTTALAPSTQQRAASVNNPSHYVLSLFPV</sequence>
<dbReference type="Pfam" id="PF13621">
    <property type="entry name" value="Cupin_8"/>
    <property type="match status" value="1"/>
</dbReference>
<dbReference type="InParanoid" id="Q2GT17"/>
<organism evidence="3 4">
    <name type="scientific">Chaetomium globosum (strain ATCC 6205 / CBS 148.51 / DSM 1962 / NBRC 6347 / NRRL 1970)</name>
    <name type="common">Soil fungus</name>
    <dbReference type="NCBI Taxonomy" id="306901"/>
    <lineage>
        <taxon>Eukaryota</taxon>
        <taxon>Fungi</taxon>
        <taxon>Dikarya</taxon>
        <taxon>Ascomycota</taxon>
        <taxon>Pezizomycotina</taxon>
        <taxon>Sordariomycetes</taxon>
        <taxon>Sordariomycetidae</taxon>
        <taxon>Sordariales</taxon>
        <taxon>Chaetomiaceae</taxon>
        <taxon>Chaetomium</taxon>
    </lineage>
</organism>
<dbReference type="AlphaFoldDB" id="Q2GT17"/>
<evidence type="ECO:0000259" key="2">
    <source>
        <dbReference type="PROSITE" id="PS51184"/>
    </source>
</evidence>
<dbReference type="VEuPathDB" id="FungiDB:CHGG_08887"/>
<dbReference type="InterPro" id="IPR003347">
    <property type="entry name" value="JmjC_dom"/>
</dbReference>
<protein>
    <recommendedName>
        <fullName evidence="2">JmjC domain-containing protein</fullName>
    </recommendedName>
</protein>
<dbReference type="HOGENOM" id="CLU_054409_0_1_1"/>
<dbReference type="Proteomes" id="UP000001056">
    <property type="component" value="Unassembled WGS sequence"/>
</dbReference>
<feature type="compositionally biased region" description="Low complexity" evidence="1">
    <location>
        <begin position="396"/>
        <end position="410"/>
    </location>
</feature>
<dbReference type="RefSeq" id="XP_001226814.1">
    <property type="nucleotide sequence ID" value="XM_001226813.1"/>
</dbReference>
<accession>Q2GT17</accession>
<dbReference type="PANTHER" id="PTHR12461">
    <property type="entry name" value="HYPOXIA-INDUCIBLE FACTOR 1 ALPHA INHIBITOR-RELATED"/>
    <property type="match status" value="1"/>
</dbReference>
<reference evidence="4" key="1">
    <citation type="journal article" date="2015" name="Genome Announc.">
        <title>Draft genome sequence of the cellulolytic fungus Chaetomium globosum.</title>
        <authorList>
            <person name="Cuomo C.A."/>
            <person name="Untereiner W.A."/>
            <person name="Ma L.-J."/>
            <person name="Grabherr M."/>
            <person name="Birren B.W."/>
        </authorList>
    </citation>
    <scope>NUCLEOTIDE SEQUENCE [LARGE SCALE GENOMIC DNA]</scope>
    <source>
        <strain evidence="4">ATCC 6205 / CBS 148.51 / DSM 1962 / NBRC 6347 / NRRL 1970</strain>
    </source>
</reference>
<dbReference type="PANTHER" id="PTHR12461:SF105">
    <property type="entry name" value="HYPOXIA-INDUCIBLE FACTOR 1-ALPHA INHIBITOR"/>
    <property type="match status" value="1"/>
</dbReference>
<proteinExistence type="predicted"/>
<gene>
    <name evidence="3" type="ORF">CHGG_08887</name>
</gene>
<dbReference type="GeneID" id="4395839"/>
<evidence type="ECO:0000313" key="3">
    <source>
        <dbReference type="EMBL" id="EAQ84873.1"/>
    </source>
</evidence>
<dbReference type="PROSITE" id="PS51184">
    <property type="entry name" value="JMJC"/>
    <property type="match status" value="1"/>
</dbReference>
<evidence type="ECO:0000256" key="1">
    <source>
        <dbReference type="SAM" id="MobiDB-lite"/>
    </source>
</evidence>
<dbReference type="OrthoDB" id="263283at2759"/>
<feature type="region of interest" description="Disordered" evidence="1">
    <location>
        <begin position="377"/>
        <end position="413"/>
    </location>
</feature>